<dbReference type="EMBL" id="JABBGH010000003">
    <property type="protein sequence ID" value="NML67549.1"/>
    <property type="molecule type" value="Genomic_DNA"/>
</dbReference>
<keyword evidence="3" id="KW-1185">Reference proteome</keyword>
<reference evidence="2 3" key="1">
    <citation type="submission" date="2020-04" db="EMBL/GenBank/DDBJ databases">
        <title>Hymenobacter polaris sp. nov., isolated from Arctic soil.</title>
        <authorList>
            <person name="Dahal R.H."/>
        </authorList>
    </citation>
    <scope>NUCLEOTIDE SEQUENCE [LARGE SCALE GENOMIC DNA]</scope>
    <source>
        <strain evidence="2 3">RP-2-7</strain>
    </source>
</reference>
<keyword evidence="1" id="KW-0472">Membrane</keyword>
<evidence type="ECO:0000256" key="1">
    <source>
        <dbReference type="SAM" id="Phobius"/>
    </source>
</evidence>
<sequence>MDHLLKEWALQCGMSLSQYWHLRLIMSVSLLPLLAILYLILFDKRTRRRAARSYSLWVRSDGQLVARPGR</sequence>
<feature type="transmembrane region" description="Helical" evidence="1">
    <location>
        <begin position="20"/>
        <end position="42"/>
    </location>
</feature>
<organism evidence="2 3">
    <name type="scientific">Hymenobacter polaris</name>
    <dbReference type="NCBI Taxonomy" id="2682546"/>
    <lineage>
        <taxon>Bacteria</taxon>
        <taxon>Pseudomonadati</taxon>
        <taxon>Bacteroidota</taxon>
        <taxon>Cytophagia</taxon>
        <taxon>Cytophagales</taxon>
        <taxon>Hymenobacteraceae</taxon>
        <taxon>Hymenobacter</taxon>
    </lineage>
</organism>
<dbReference type="RefSeq" id="WP_169533207.1">
    <property type="nucleotide sequence ID" value="NZ_JABBGH010000003.1"/>
</dbReference>
<proteinExistence type="predicted"/>
<protein>
    <submittedName>
        <fullName evidence="2">Uncharacterized protein</fullName>
    </submittedName>
</protein>
<dbReference type="AlphaFoldDB" id="A0A7Y0AHM1"/>
<comment type="caution">
    <text evidence="2">The sequence shown here is derived from an EMBL/GenBank/DDBJ whole genome shotgun (WGS) entry which is preliminary data.</text>
</comment>
<evidence type="ECO:0000313" key="3">
    <source>
        <dbReference type="Proteomes" id="UP000559626"/>
    </source>
</evidence>
<evidence type="ECO:0000313" key="2">
    <source>
        <dbReference type="EMBL" id="NML67549.1"/>
    </source>
</evidence>
<dbReference type="Proteomes" id="UP000559626">
    <property type="component" value="Unassembled WGS sequence"/>
</dbReference>
<name>A0A7Y0AHM1_9BACT</name>
<gene>
    <name evidence="2" type="ORF">HHL22_20300</name>
</gene>
<accession>A0A7Y0AHM1</accession>
<keyword evidence="1" id="KW-0812">Transmembrane</keyword>
<keyword evidence="1" id="KW-1133">Transmembrane helix</keyword>